<keyword evidence="1 2" id="KW-0238">DNA-binding</keyword>
<sequence length="233" mass="25842">MADVSARVKSDRRTTRWDEHREQRRTELIEAAVRTIDRLGPDASIAEMAQEAKASKPVLYRYFADKNELHAAVASWASARVTDQMLPALTRPGAMRDRVADAVDAYLRVIEEHPQVFQLLIHHRGEGDILATEKDSIAAALAVLMGDTFRRLDLDAAGAEPWAHGLVGLGLSTGEWWLERRSMSRTAVGRYLSQLIWHAFAGIIEESGGSLADLDHISTPPTVVPLQEVRDDA</sequence>
<dbReference type="InterPro" id="IPR001647">
    <property type="entry name" value="HTH_TetR"/>
</dbReference>
<keyword evidence="6" id="KW-1185">Reference proteome</keyword>
<dbReference type="InterPro" id="IPR045823">
    <property type="entry name" value="TetR_C_32"/>
</dbReference>
<feature type="region of interest" description="Disordered" evidence="3">
    <location>
        <begin position="1"/>
        <end position="20"/>
    </location>
</feature>
<dbReference type="Pfam" id="PF00440">
    <property type="entry name" value="TetR_N"/>
    <property type="match status" value="1"/>
</dbReference>
<dbReference type="Proteomes" id="UP000037397">
    <property type="component" value="Unassembled WGS sequence"/>
</dbReference>
<dbReference type="AlphaFoldDB" id="A0A0L6CJG6"/>
<dbReference type="InterPro" id="IPR009057">
    <property type="entry name" value="Homeodomain-like_sf"/>
</dbReference>
<evidence type="ECO:0000313" key="6">
    <source>
        <dbReference type="Proteomes" id="UP000037397"/>
    </source>
</evidence>
<dbReference type="OrthoDB" id="4542604at2"/>
<dbReference type="Pfam" id="PF19344">
    <property type="entry name" value="TetR_C_32"/>
    <property type="match status" value="1"/>
</dbReference>
<dbReference type="Gene3D" id="1.10.357.10">
    <property type="entry name" value="Tetracycline Repressor, domain 2"/>
    <property type="match status" value="1"/>
</dbReference>
<dbReference type="InterPro" id="IPR023772">
    <property type="entry name" value="DNA-bd_HTH_TetR-type_CS"/>
</dbReference>
<dbReference type="EMBL" id="LAIR01000002">
    <property type="protein sequence ID" value="KNX37653.1"/>
    <property type="molecule type" value="Genomic_DNA"/>
</dbReference>
<feature type="domain" description="HTH tetR-type" evidence="4">
    <location>
        <begin position="22"/>
        <end position="81"/>
    </location>
</feature>
<dbReference type="InterPro" id="IPR036271">
    <property type="entry name" value="Tet_transcr_reg_TetR-rel_C_sf"/>
</dbReference>
<dbReference type="STRING" id="1631356.VV01_11665"/>
<dbReference type="PATRIC" id="fig|1631356.3.peg.2280"/>
<gene>
    <name evidence="5" type="ORF">VV01_11665</name>
</gene>
<dbReference type="PANTHER" id="PTHR30055:SF226">
    <property type="entry name" value="HTH-TYPE TRANSCRIPTIONAL REGULATOR PKSA"/>
    <property type="match status" value="1"/>
</dbReference>
<evidence type="ECO:0000313" key="5">
    <source>
        <dbReference type="EMBL" id="KNX37653.1"/>
    </source>
</evidence>
<evidence type="ECO:0000256" key="1">
    <source>
        <dbReference type="ARBA" id="ARBA00023125"/>
    </source>
</evidence>
<comment type="caution">
    <text evidence="5">The sequence shown here is derived from an EMBL/GenBank/DDBJ whole genome shotgun (WGS) entry which is preliminary data.</text>
</comment>
<evidence type="ECO:0000256" key="3">
    <source>
        <dbReference type="SAM" id="MobiDB-lite"/>
    </source>
</evidence>
<reference evidence="6" key="1">
    <citation type="submission" date="2015-03" db="EMBL/GenBank/DDBJ databases">
        <title>Luteipulveratus halotolerans sp. nov., a novel actinobacterium (Dermacoccaceae) from Sarawak, Malaysia.</title>
        <authorList>
            <person name="Juboi H."/>
            <person name="Basik A."/>
            <person name="Shamsul S.S."/>
            <person name="Arnold P."/>
            <person name="Schmitt E.K."/>
            <person name="Sanglier J.-J."/>
            <person name="Yeo T."/>
        </authorList>
    </citation>
    <scope>NUCLEOTIDE SEQUENCE [LARGE SCALE GENOMIC DNA]</scope>
    <source>
        <strain evidence="6">C296001</strain>
    </source>
</reference>
<accession>A0A0L6CJG6</accession>
<dbReference type="InterPro" id="IPR050109">
    <property type="entry name" value="HTH-type_TetR-like_transc_reg"/>
</dbReference>
<dbReference type="PROSITE" id="PS50977">
    <property type="entry name" value="HTH_TETR_2"/>
    <property type="match status" value="1"/>
</dbReference>
<dbReference type="GO" id="GO:0000976">
    <property type="term" value="F:transcription cis-regulatory region binding"/>
    <property type="evidence" value="ECO:0007669"/>
    <property type="project" value="TreeGrafter"/>
</dbReference>
<evidence type="ECO:0000256" key="2">
    <source>
        <dbReference type="PROSITE-ProRule" id="PRU00335"/>
    </source>
</evidence>
<dbReference type="PROSITE" id="PS01081">
    <property type="entry name" value="HTH_TETR_1"/>
    <property type="match status" value="1"/>
</dbReference>
<feature type="DNA-binding region" description="H-T-H motif" evidence="2">
    <location>
        <begin position="44"/>
        <end position="63"/>
    </location>
</feature>
<protein>
    <recommendedName>
        <fullName evidence="4">HTH tetR-type domain-containing protein</fullName>
    </recommendedName>
</protein>
<name>A0A0L6CJG6_9MICO</name>
<dbReference type="SUPFAM" id="SSF48498">
    <property type="entry name" value="Tetracyclin repressor-like, C-terminal domain"/>
    <property type="match status" value="1"/>
</dbReference>
<organism evidence="5 6">
    <name type="scientific">Luteipulveratus halotolerans</name>
    <dbReference type="NCBI Taxonomy" id="1631356"/>
    <lineage>
        <taxon>Bacteria</taxon>
        <taxon>Bacillati</taxon>
        <taxon>Actinomycetota</taxon>
        <taxon>Actinomycetes</taxon>
        <taxon>Micrococcales</taxon>
        <taxon>Dermacoccaceae</taxon>
        <taxon>Luteipulveratus</taxon>
    </lineage>
</organism>
<dbReference type="GO" id="GO:0003700">
    <property type="term" value="F:DNA-binding transcription factor activity"/>
    <property type="evidence" value="ECO:0007669"/>
    <property type="project" value="TreeGrafter"/>
</dbReference>
<proteinExistence type="predicted"/>
<evidence type="ECO:0000259" key="4">
    <source>
        <dbReference type="PROSITE" id="PS50977"/>
    </source>
</evidence>
<dbReference type="SUPFAM" id="SSF46689">
    <property type="entry name" value="Homeodomain-like"/>
    <property type="match status" value="1"/>
</dbReference>
<dbReference type="PANTHER" id="PTHR30055">
    <property type="entry name" value="HTH-TYPE TRANSCRIPTIONAL REGULATOR RUTR"/>
    <property type="match status" value="1"/>
</dbReference>